<dbReference type="SUPFAM" id="SSF54897">
    <property type="entry name" value="Protease propeptides/inhibitors"/>
    <property type="match status" value="1"/>
</dbReference>
<dbReference type="InParanoid" id="A0A1Y2GVR2"/>
<dbReference type="GeneID" id="33565632"/>
<dbReference type="InterPro" id="IPR037045">
    <property type="entry name" value="S8pro/Inhibitor_I9_sf"/>
</dbReference>
<proteinExistence type="predicted"/>
<protein>
    <recommendedName>
        <fullName evidence="3">Inhibitor I9 domain-containing protein</fullName>
    </recommendedName>
</protein>
<comment type="caution">
    <text evidence="1">The sequence shown here is derived from an EMBL/GenBank/DDBJ whole genome shotgun (WGS) entry which is preliminary data.</text>
</comment>
<evidence type="ECO:0000313" key="2">
    <source>
        <dbReference type="Proteomes" id="UP000193648"/>
    </source>
</evidence>
<evidence type="ECO:0000313" key="1">
    <source>
        <dbReference type="EMBL" id="ORZ20149.1"/>
    </source>
</evidence>
<sequence>MKTYTITFTSEASESDIEEIVKDIAAKGGKIIEKFTLIRAFVAEIPEDLFQDLRGNHIVESIQLDDVDTTQ</sequence>
<reference evidence="1 2" key="1">
    <citation type="submission" date="2016-07" db="EMBL/GenBank/DDBJ databases">
        <title>Pervasive Adenine N6-methylation of Active Genes in Fungi.</title>
        <authorList>
            <consortium name="DOE Joint Genome Institute"/>
            <person name="Mondo S.J."/>
            <person name="Dannebaum R.O."/>
            <person name="Kuo R.C."/>
            <person name="Labutti K."/>
            <person name="Haridas S."/>
            <person name="Kuo A."/>
            <person name="Salamov A."/>
            <person name="Ahrendt S.R."/>
            <person name="Lipzen A."/>
            <person name="Sullivan W."/>
            <person name="Andreopoulos W.B."/>
            <person name="Clum A."/>
            <person name="Lindquist E."/>
            <person name="Daum C."/>
            <person name="Ramamoorthy G.K."/>
            <person name="Gryganskyi A."/>
            <person name="Culley D."/>
            <person name="Magnuson J.K."/>
            <person name="James T.Y."/>
            <person name="O'Malley M.A."/>
            <person name="Stajich J.E."/>
            <person name="Spatafora J.W."/>
            <person name="Visel A."/>
            <person name="Grigoriev I.V."/>
        </authorList>
    </citation>
    <scope>NUCLEOTIDE SEQUENCE [LARGE SCALE GENOMIC DNA]</scope>
    <source>
        <strain evidence="1 2">NRRL 3116</strain>
    </source>
</reference>
<gene>
    <name evidence="1" type="ORF">BCR41DRAFT_351362</name>
</gene>
<evidence type="ECO:0008006" key="3">
    <source>
        <dbReference type="Google" id="ProtNLM"/>
    </source>
</evidence>
<name>A0A1Y2GVR2_9FUNG</name>
<dbReference type="OrthoDB" id="5518345at2759"/>
<dbReference type="Gene3D" id="3.30.70.80">
    <property type="entry name" value="Peptidase S8 propeptide/proteinase inhibitor I9"/>
    <property type="match status" value="1"/>
</dbReference>
<dbReference type="Proteomes" id="UP000193648">
    <property type="component" value="Unassembled WGS sequence"/>
</dbReference>
<accession>A0A1Y2GVR2</accession>
<dbReference type="EMBL" id="MCFF01000013">
    <property type="protein sequence ID" value="ORZ20149.1"/>
    <property type="molecule type" value="Genomic_DNA"/>
</dbReference>
<organism evidence="1 2">
    <name type="scientific">Lobosporangium transversale</name>
    <dbReference type="NCBI Taxonomy" id="64571"/>
    <lineage>
        <taxon>Eukaryota</taxon>
        <taxon>Fungi</taxon>
        <taxon>Fungi incertae sedis</taxon>
        <taxon>Mucoromycota</taxon>
        <taxon>Mortierellomycotina</taxon>
        <taxon>Mortierellomycetes</taxon>
        <taxon>Mortierellales</taxon>
        <taxon>Mortierellaceae</taxon>
        <taxon>Lobosporangium</taxon>
    </lineage>
</organism>
<dbReference type="AlphaFoldDB" id="A0A1Y2GVR2"/>
<dbReference type="RefSeq" id="XP_021882689.1">
    <property type="nucleotide sequence ID" value="XM_022023788.1"/>
</dbReference>
<keyword evidence="2" id="KW-1185">Reference proteome</keyword>